<evidence type="ECO:0000313" key="1">
    <source>
        <dbReference type="EMBL" id="GGB66572.1"/>
    </source>
</evidence>
<gene>
    <name evidence="1" type="ORF">GCM10007424_03180</name>
</gene>
<sequence>MKKIAFILLAGICFTACKEEKKNEEDKMGTPETVTHEEVMSEKSCYLKVSEFSPEYNKDRIINDSIVLQFERTGDSIYGELNWLPYEKDSKYTTFKGIVNGNKASTIAHSIAEGDDYKEELNFTLEGDKAKVMYGEMVEGDNGVWKYKDVNTTSEQVLEKVPCE</sequence>
<reference evidence="2" key="1">
    <citation type="journal article" date="2019" name="Int. J. Syst. Evol. Microbiol.">
        <title>The Global Catalogue of Microorganisms (GCM) 10K type strain sequencing project: providing services to taxonomists for standard genome sequencing and annotation.</title>
        <authorList>
            <consortium name="The Broad Institute Genomics Platform"/>
            <consortium name="The Broad Institute Genome Sequencing Center for Infectious Disease"/>
            <person name="Wu L."/>
            <person name="Ma J."/>
        </authorList>
    </citation>
    <scope>NUCLEOTIDE SEQUENCE [LARGE SCALE GENOMIC DNA]</scope>
    <source>
        <strain evidence="2">CGMCC 1.15461</strain>
    </source>
</reference>
<evidence type="ECO:0000313" key="2">
    <source>
        <dbReference type="Proteomes" id="UP000615760"/>
    </source>
</evidence>
<accession>A0ABQ1JER4</accession>
<dbReference type="EMBL" id="BMJE01000001">
    <property type="protein sequence ID" value="GGB66572.1"/>
    <property type="molecule type" value="Genomic_DNA"/>
</dbReference>
<keyword evidence="2" id="KW-1185">Reference proteome</keyword>
<comment type="caution">
    <text evidence="1">The sequence shown here is derived from an EMBL/GenBank/DDBJ whole genome shotgun (WGS) entry which is preliminary data.</text>
</comment>
<dbReference type="RefSeq" id="WP_188619472.1">
    <property type="nucleotide sequence ID" value="NZ_BMJE01000001.1"/>
</dbReference>
<protein>
    <recommendedName>
        <fullName evidence="3">Lipoprotein</fullName>
    </recommendedName>
</protein>
<dbReference type="Proteomes" id="UP000615760">
    <property type="component" value="Unassembled WGS sequence"/>
</dbReference>
<organism evidence="1 2">
    <name type="scientific">Flavobacterium suaedae</name>
    <dbReference type="NCBI Taxonomy" id="1767027"/>
    <lineage>
        <taxon>Bacteria</taxon>
        <taxon>Pseudomonadati</taxon>
        <taxon>Bacteroidota</taxon>
        <taxon>Flavobacteriia</taxon>
        <taxon>Flavobacteriales</taxon>
        <taxon>Flavobacteriaceae</taxon>
        <taxon>Flavobacterium</taxon>
    </lineage>
</organism>
<evidence type="ECO:0008006" key="3">
    <source>
        <dbReference type="Google" id="ProtNLM"/>
    </source>
</evidence>
<proteinExistence type="predicted"/>
<name>A0ABQ1JER4_9FLAO</name>